<evidence type="ECO:0000256" key="3">
    <source>
        <dbReference type="ARBA" id="ARBA00023139"/>
    </source>
</evidence>
<keyword evidence="1 5" id="KW-0732">Signal</keyword>
<dbReference type="InterPro" id="IPR036328">
    <property type="entry name" value="MliC_sf"/>
</dbReference>
<dbReference type="SUPFAM" id="SSF141488">
    <property type="entry name" value="YdhA-like"/>
    <property type="match status" value="1"/>
</dbReference>
<dbReference type="AlphaFoldDB" id="A0AAW9QM03"/>
<feature type="signal peptide" evidence="5">
    <location>
        <begin position="1"/>
        <end position="24"/>
    </location>
</feature>
<organism evidence="7 8">
    <name type="scientific">Aquincola agrisoli</name>
    <dbReference type="NCBI Taxonomy" id="3119538"/>
    <lineage>
        <taxon>Bacteria</taxon>
        <taxon>Pseudomonadati</taxon>
        <taxon>Pseudomonadota</taxon>
        <taxon>Betaproteobacteria</taxon>
        <taxon>Burkholderiales</taxon>
        <taxon>Sphaerotilaceae</taxon>
        <taxon>Aquincola</taxon>
    </lineage>
</organism>
<dbReference type="InterPro" id="IPR018660">
    <property type="entry name" value="MliC"/>
</dbReference>
<name>A0AAW9QM03_9BURK</name>
<dbReference type="Gene3D" id="2.40.128.200">
    <property type="match status" value="1"/>
</dbReference>
<proteinExistence type="predicted"/>
<evidence type="ECO:0000313" key="7">
    <source>
        <dbReference type="EMBL" id="MEF7617163.1"/>
    </source>
</evidence>
<gene>
    <name evidence="7" type="ORF">V4F39_24835</name>
</gene>
<keyword evidence="4" id="KW-0449">Lipoprotein</keyword>
<accession>A0AAW9QM03</accession>
<reference evidence="7 8" key="1">
    <citation type="submission" date="2024-02" db="EMBL/GenBank/DDBJ databases">
        <title>Genome sequence of Aquincola sp. MAHUQ-54.</title>
        <authorList>
            <person name="Huq M.A."/>
        </authorList>
    </citation>
    <scope>NUCLEOTIDE SEQUENCE [LARGE SCALE GENOMIC DNA]</scope>
    <source>
        <strain evidence="7 8">MAHUQ-54</strain>
    </source>
</reference>
<keyword evidence="8" id="KW-1185">Reference proteome</keyword>
<evidence type="ECO:0000256" key="5">
    <source>
        <dbReference type="SAM" id="SignalP"/>
    </source>
</evidence>
<evidence type="ECO:0000259" key="6">
    <source>
        <dbReference type="Pfam" id="PF09864"/>
    </source>
</evidence>
<comment type="caution">
    <text evidence="7">The sequence shown here is derived from an EMBL/GenBank/DDBJ whole genome shotgun (WGS) entry which is preliminary data.</text>
</comment>
<feature type="domain" description="C-type lysozyme inhibitor" evidence="6">
    <location>
        <begin position="34"/>
        <end position="97"/>
    </location>
</feature>
<evidence type="ECO:0000313" key="8">
    <source>
        <dbReference type="Proteomes" id="UP001336250"/>
    </source>
</evidence>
<keyword evidence="3" id="KW-0564">Palmitate</keyword>
<evidence type="ECO:0000256" key="4">
    <source>
        <dbReference type="ARBA" id="ARBA00023288"/>
    </source>
</evidence>
<dbReference type="Pfam" id="PF09864">
    <property type="entry name" value="MliC"/>
    <property type="match status" value="1"/>
</dbReference>
<evidence type="ECO:0000256" key="2">
    <source>
        <dbReference type="ARBA" id="ARBA00023136"/>
    </source>
</evidence>
<dbReference type="PROSITE" id="PS51257">
    <property type="entry name" value="PROKAR_LIPOPROTEIN"/>
    <property type="match status" value="1"/>
</dbReference>
<evidence type="ECO:0000256" key="1">
    <source>
        <dbReference type="ARBA" id="ARBA00022729"/>
    </source>
</evidence>
<keyword evidence="2" id="KW-0472">Membrane</keyword>
<dbReference type="RefSeq" id="WP_332292852.1">
    <property type="nucleotide sequence ID" value="NZ_JAZIBG010000054.1"/>
</dbReference>
<dbReference type="Proteomes" id="UP001336250">
    <property type="component" value="Unassembled WGS sequence"/>
</dbReference>
<feature type="chain" id="PRO_5043420999" evidence="5">
    <location>
        <begin position="25"/>
        <end position="109"/>
    </location>
</feature>
<dbReference type="EMBL" id="JAZIBG010000054">
    <property type="protein sequence ID" value="MEF7617163.1"/>
    <property type="molecule type" value="Genomic_DNA"/>
</dbReference>
<protein>
    <submittedName>
        <fullName evidence="7">MliC family protein</fullName>
    </submittedName>
</protein>
<sequence>MTRKKNRHRRLSGAATLLLLAGCAAPPLQPPVVYDCEDGLQLRVRFASDRAEVALPDGTVLTLPQQPAASGIWYSSGQHELRGKGREARWTVGRRIPTNCFVLDGAPAR</sequence>